<evidence type="ECO:0000313" key="3">
    <source>
        <dbReference type="Proteomes" id="UP001159363"/>
    </source>
</evidence>
<feature type="region of interest" description="Disordered" evidence="1">
    <location>
        <begin position="92"/>
        <end position="115"/>
    </location>
</feature>
<proteinExistence type="predicted"/>
<organism evidence="2 3">
    <name type="scientific">Dryococelus australis</name>
    <dbReference type="NCBI Taxonomy" id="614101"/>
    <lineage>
        <taxon>Eukaryota</taxon>
        <taxon>Metazoa</taxon>
        <taxon>Ecdysozoa</taxon>
        <taxon>Arthropoda</taxon>
        <taxon>Hexapoda</taxon>
        <taxon>Insecta</taxon>
        <taxon>Pterygota</taxon>
        <taxon>Neoptera</taxon>
        <taxon>Polyneoptera</taxon>
        <taxon>Phasmatodea</taxon>
        <taxon>Verophasmatodea</taxon>
        <taxon>Anareolatae</taxon>
        <taxon>Phasmatidae</taxon>
        <taxon>Eurycanthinae</taxon>
        <taxon>Dryococelus</taxon>
    </lineage>
</organism>
<comment type="caution">
    <text evidence="2">The sequence shown here is derived from an EMBL/GenBank/DDBJ whole genome shotgun (WGS) entry which is preliminary data.</text>
</comment>
<gene>
    <name evidence="2" type="ORF">PR048_020933</name>
</gene>
<evidence type="ECO:0000256" key="1">
    <source>
        <dbReference type="SAM" id="MobiDB-lite"/>
    </source>
</evidence>
<protein>
    <submittedName>
        <fullName evidence="2">Uncharacterized protein</fullName>
    </submittedName>
</protein>
<reference evidence="2 3" key="1">
    <citation type="submission" date="2023-02" db="EMBL/GenBank/DDBJ databases">
        <title>LHISI_Scaffold_Assembly.</title>
        <authorList>
            <person name="Stuart O.P."/>
            <person name="Cleave R."/>
            <person name="Magrath M.J.L."/>
            <person name="Mikheyev A.S."/>
        </authorList>
    </citation>
    <scope>NUCLEOTIDE SEQUENCE [LARGE SCALE GENOMIC DNA]</scope>
    <source>
        <strain evidence="2">Daus_M_001</strain>
        <tissue evidence="2">Leg muscle</tissue>
    </source>
</reference>
<sequence length="423" mass="46775">MYPRLPPTTNMHVTSAYMADGSLLLMPGGAVVGNSFNYPCWGHILCDCLIGDHGGRMVSLLASHQGEPGSIPGQVNEFPHVGIVPDDSDNRGSFPFPPPFHSDAAPYSPQSPPSTLNTSLLRAAQIFPLCPIWRFHNARRRAQHPSVAVQTTCCAGWHWHHDVWVPQPCQRSTPPEVGPHIPAAKCPLLSTNKPQYLSHTAALTISPILPANKLQFQTHIANPNNDMTISVSKYTTISGSNYSPNNDTPIPASKQTTIPNSYSNPNNGMTISASKYTTIPGSNYSPNNDASIPASIQITIPVSHCNPNNDMTAVVGKCRFWRNEIWDRSQAPGVRHDDPQKIPAFSQSRGDGLATQMSGISDHGQEVYAHQYLELMVVYFEVRRLCTNILQVYVPHKPTVLHSFRHKHVLPRHNRLWKQYPSM</sequence>
<accession>A0ABQ9GWU7</accession>
<evidence type="ECO:0000313" key="2">
    <source>
        <dbReference type="EMBL" id="KAJ8876488.1"/>
    </source>
</evidence>
<dbReference type="EMBL" id="JARBHB010000008">
    <property type="protein sequence ID" value="KAJ8876488.1"/>
    <property type="molecule type" value="Genomic_DNA"/>
</dbReference>
<keyword evidence="3" id="KW-1185">Reference proteome</keyword>
<dbReference type="Proteomes" id="UP001159363">
    <property type="component" value="Chromosome 7"/>
</dbReference>
<name>A0ABQ9GWU7_9NEOP</name>